<dbReference type="InterPro" id="IPR002602">
    <property type="entry name" value="DB"/>
</dbReference>
<evidence type="ECO:0000313" key="4">
    <source>
        <dbReference type="EMBL" id="VBB29450.1"/>
    </source>
</evidence>
<dbReference type="Proteomes" id="UP000276991">
    <property type="component" value="Unassembled WGS sequence"/>
</dbReference>
<feature type="domain" description="Domain of unknown function DB" evidence="3">
    <location>
        <begin position="164"/>
        <end position="238"/>
    </location>
</feature>
<dbReference type="PANTHER" id="PTHR21679:SF5">
    <property type="entry name" value="DOMAIN OF UNKNOWN FUNCTION DB DOMAIN-CONTAINING PROTEIN"/>
    <property type="match status" value="1"/>
</dbReference>
<evidence type="ECO:0000259" key="3">
    <source>
        <dbReference type="Pfam" id="PF01682"/>
    </source>
</evidence>
<proteinExistence type="predicted"/>
<dbReference type="Pfam" id="PF01682">
    <property type="entry name" value="DB"/>
    <property type="match status" value="1"/>
</dbReference>
<organism evidence="4 5">
    <name type="scientific">Acanthocheilonema viteae</name>
    <name type="common">Filarial nematode worm</name>
    <name type="synonym">Dipetalonema viteae</name>
    <dbReference type="NCBI Taxonomy" id="6277"/>
    <lineage>
        <taxon>Eukaryota</taxon>
        <taxon>Metazoa</taxon>
        <taxon>Ecdysozoa</taxon>
        <taxon>Nematoda</taxon>
        <taxon>Chromadorea</taxon>
        <taxon>Rhabditida</taxon>
        <taxon>Spirurina</taxon>
        <taxon>Spiruromorpha</taxon>
        <taxon>Filarioidea</taxon>
        <taxon>Onchocercidae</taxon>
        <taxon>Acanthocheilonema</taxon>
    </lineage>
</organism>
<evidence type="ECO:0000313" key="5">
    <source>
        <dbReference type="Proteomes" id="UP000276991"/>
    </source>
</evidence>
<dbReference type="AlphaFoldDB" id="A0A498SJY2"/>
<keyword evidence="5" id="KW-1185">Reference proteome</keyword>
<feature type="region of interest" description="Disordered" evidence="1">
    <location>
        <begin position="98"/>
        <end position="126"/>
    </location>
</feature>
<name>A0A498SJY2_ACAVI</name>
<accession>A0A498SJY2</accession>
<gene>
    <name evidence="4" type="ORF">NAV_LOCUS4252</name>
</gene>
<protein>
    <recommendedName>
        <fullName evidence="3">Domain of unknown function DB domain-containing protein</fullName>
    </recommendedName>
</protein>
<feature type="signal peptide" evidence="2">
    <location>
        <begin position="1"/>
        <end position="18"/>
    </location>
</feature>
<keyword evidence="2" id="KW-0732">Signal</keyword>
<evidence type="ECO:0000256" key="2">
    <source>
        <dbReference type="SAM" id="SignalP"/>
    </source>
</evidence>
<dbReference type="OrthoDB" id="5872752at2759"/>
<dbReference type="PANTHER" id="PTHR21679">
    <property type="entry name" value="DOMAIN OF UNKNOWN FUNCTION DB DOMAIN-CONTAINING PROTEIN-RELATED"/>
    <property type="match status" value="1"/>
</dbReference>
<dbReference type="EMBL" id="UPTC01000614">
    <property type="protein sequence ID" value="VBB29450.1"/>
    <property type="molecule type" value="Genomic_DNA"/>
</dbReference>
<feature type="chain" id="PRO_5019799532" description="Domain of unknown function DB domain-containing protein" evidence="2">
    <location>
        <begin position="19"/>
        <end position="244"/>
    </location>
</feature>
<sequence length="244" mass="27183">MFILSSVVLYISTKFVHGEDISMMEESVKFDCSRLPITYCCTTRVRTTCKVQCSTIRCDSGFYKRDKKLKQLVVGPQTIYKNGLNDGDTADLHSGIQMKRTNRKPSPQNLSKKMYLPAPTSSDENESLVNMSSEDISVMPSVTATVSSFNCGLEPSCITEPQVSTNIDVSVCTILHIIPIVQCASNERDNSECCRYKQITAKSAPQCEIFCRSGQEITRLGLEHLLCRKVMDEIIACHLSGLRS</sequence>
<evidence type="ECO:0000256" key="1">
    <source>
        <dbReference type="SAM" id="MobiDB-lite"/>
    </source>
</evidence>
<reference evidence="4 5" key="1">
    <citation type="submission" date="2018-08" db="EMBL/GenBank/DDBJ databases">
        <authorList>
            <person name="Laetsch R D."/>
            <person name="Stevens L."/>
            <person name="Kumar S."/>
            <person name="Blaxter L. M."/>
        </authorList>
    </citation>
    <scope>NUCLEOTIDE SEQUENCE [LARGE SCALE GENOMIC DNA]</scope>
</reference>